<dbReference type="PANTHER" id="PTHR40457:SF1">
    <property type="entry name" value="PHOSPHOLIPASE A1"/>
    <property type="match status" value="1"/>
</dbReference>
<evidence type="ECO:0000256" key="4">
    <source>
        <dbReference type="ARBA" id="ARBA00011702"/>
    </source>
</evidence>
<keyword evidence="7 15" id="KW-0479">Metal-binding</keyword>
<dbReference type="EMBL" id="JALHAT010000005">
    <property type="protein sequence ID" value="MCJ1960087.1"/>
    <property type="molecule type" value="Genomic_DNA"/>
</dbReference>
<dbReference type="InterPro" id="IPR003187">
    <property type="entry name" value="PLipase_A1"/>
</dbReference>
<gene>
    <name evidence="16" type="ORF">MTR65_05310</name>
</gene>
<feature type="chain" id="PRO_5044952370" description="Phospholipase A1" evidence="15">
    <location>
        <begin position="34"/>
        <end position="437"/>
    </location>
</feature>
<reference evidence="16" key="1">
    <citation type="submission" date="2022-03" db="EMBL/GenBank/DDBJ databases">
        <title>Identification of a novel bacterium isolated from mangrove sediments.</title>
        <authorList>
            <person name="Pan X."/>
        </authorList>
    </citation>
    <scope>NUCLEOTIDE SEQUENCE</scope>
    <source>
        <strain evidence="16">B2637</strain>
    </source>
</reference>
<evidence type="ECO:0000256" key="7">
    <source>
        <dbReference type="ARBA" id="ARBA00022723"/>
    </source>
</evidence>
<dbReference type="EC" id="3.1.1.32" evidence="15"/>
<dbReference type="SUPFAM" id="SSF56931">
    <property type="entry name" value="Outer membrane phospholipase A (OMPLA)"/>
    <property type="match status" value="1"/>
</dbReference>
<evidence type="ECO:0000256" key="8">
    <source>
        <dbReference type="ARBA" id="ARBA00022729"/>
    </source>
</evidence>
<keyword evidence="6" id="KW-0812">Transmembrane</keyword>
<comment type="caution">
    <text evidence="16">The sequence shown here is derived from an EMBL/GenBank/DDBJ whole genome shotgun (WGS) entry which is preliminary data.</text>
</comment>
<evidence type="ECO:0000256" key="11">
    <source>
        <dbReference type="ARBA" id="ARBA00022963"/>
    </source>
</evidence>
<comment type="catalytic activity">
    <reaction evidence="2 15">
        <text>a 1,2-diacyl-sn-glycero-3-phosphocholine + H2O = a 1-acyl-sn-glycero-3-phosphocholine + a fatty acid + H(+)</text>
        <dbReference type="Rhea" id="RHEA:15801"/>
        <dbReference type="ChEBI" id="CHEBI:15377"/>
        <dbReference type="ChEBI" id="CHEBI:15378"/>
        <dbReference type="ChEBI" id="CHEBI:28868"/>
        <dbReference type="ChEBI" id="CHEBI:57643"/>
        <dbReference type="ChEBI" id="CHEBI:58168"/>
        <dbReference type="EC" id="3.1.1.4"/>
    </reaction>
</comment>
<keyword evidence="8 15" id="KW-0732">Signal</keyword>
<protein>
    <recommendedName>
        <fullName evidence="15">Phospholipase A1</fullName>
        <ecNumber evidence="15">3.1.1.32</ecNumber>
        <ecNumber evidence="15">3.1.1.4</ecNumber>
    </recommendedName>
    <alternativeName>
        <fullName evidence="15">Phosphatidylcholine 1-acylhydrolase</fullName>
    </alternativeName>
</protein>
<evidence type="ECO:0000256" key="3">
    <source>
        <dbReference type="ARBA" id="ARBA00010525"/>
    </source>
</evidence>
<organism evidence="16 17">
    <name type="scientific">Novosphingobium mangrovi</name>
    <name type="common">ex Hu et al. 2023</name>
    <dbReference type="NCBI Taxonomy" id="2930094"/>
    <lineage>
        <taxon>Bacteria</taxon>
        <taxon>Pseudomonadati</taxon>
        <taxon>Pseudomonadota</taxon>
        <taxon>Alphaproteobacteria</taxon>
        <taxon>Sphingomonadales</taxon>
        <taxon>Sphingomonadaceae</taxon>
        <taxon>Novosphingobium</taxon>
    </lineage>
</organism>
<dbReference type="Gene3D" id="2.40.230.10">
    <property type="entry name" value="Phospholipase A1"/>
    <property type="match status" value="1"/>
</dbReference>
<sequence length="437" mass="46166">MTFARNRAGWLRTGAVLPLGALALALSHGSAWAQDQAPDAPRLLVAQMAPTQDEATIEIEVVALPDRAASAAVPDHLEAILTVGMQRVPATITCAPVASGEAVPASLATRQCQLRLPNAVTASEQASESASISLSLDEGAASPHYLVPSRAERLAVAAPAVDPAGEDTAIAAAPEAKQAETGIVLAPSEVPSAKGERGNAFLDNLSAYGPIYAAYGPGTNSEGRIQISFKYQLFGDPGDVGLGAPFANGLHFAYTQRMFWDLGADSSPFRNIDFMPEIFYLQPAVKVGDGLSLGGQVGLRHESNGRDGDASRSANTVYIQPVASVEAGDYTVSFGPRLFFYVGDLSDNPDIRHYRGSTGLFAEIGKPDGLRLTTTSRLNFSSGKGAVEGELSYPMDNIIDTGLNLYLFGQAFAGYGENLLDYNRKVTRLRFGVSIVR</sequence>
<keyword evidence="13" id="KW-0472">Membrane</keyword>
<keyword evidence="14 15" id="KW-0998">Cell outer membrane</keyword>
<evidence type="ECO:0000256" key="14">
    <source>
        <dbReference type="ARBA" id="ARBA00023237"/>
    </source>
</evidence>
<evidence type="ECO:0000256" key="6">
    <source>
        <dbReference type="ARBA" id="ARBA00022692"/>
    </source>
</evidence>
<comment type="subcellular location">
    <subcellularLocation>
        <location evidence="15">Cell outer membrane</location>
        <topology evidence="15">Multi-pass membrane protein</topology>
    </subcellularLocation>
    <text evidence="15">One of the very few enzymes located there.</text>
</comment>
<comment type="function">
    <text evidence="15">Hydrolysis of phosphatidylcholine with phospholipase A2 (EC 3.1.1.4) and phospholipase A1 (EC 3.1.1.32) activities.</text>
</comment>
<dbReference type="PRINTS" id="PR01486">
    <property type="entry name" value="PHPHLIPASEA1"/>
</dbReference>
<accession>A0ABT0AA70</accession>
<dbReference type="RefSeq" id="WP_243797861.1">
    <property type="nucleotide sequence ID" value="NZ_JALHAT010000005.1"/>
</dbReference>
<comment type="catalytic activity">
    <reaction evidence="1 15">
        <text>a 1,2-diacyl-sn-glycero-3-phosphocholine + H2O = a 2-acyl-sn-glycero-3-phosphocholine + a fatty acid + H(+)</text>
        <dbReference type="Rhea" id="RHEA:18689"/>
        <dbReference type="ChEBI" id="CHEBI:15377"/>
        <dbReference type="ChEBI" id="CHEBI:15378"/>
        <dbReference type="ChEBI" id="CHEBI:28868"/>
        <dbReference type="ChEBI" id="CHEBI:57643"/>
        <dbReference type="ChEBI" id="CHEBI:57875"/>
        <dbReference type="EC" id="3.1.1.32"/>
    </reaction>
</comment>
<evidence type="ECO:0000256" key="12">
    <source>
        <dbReference type="ARBA" id="ARBA00023098"/>
    </source>
</evidence>
<evidence type="ECO:0000256" key="5">
    <source>
        <dbReference type="ARBA" id="ARBA00022452"/>
    </source>
</evidence>
<evidence type="ECO:0000313" key="16">
    <source>
        <dbReference type="EMBL" id="MCJ1960087.1"/>
    </source>
</evidence>
<evidence type="ECO:0000256" key="15">
    <source>
        <dbReference type="RuleBase" id="RU366027"/>
    </source>
</evidence>
<keyword evidence="5" id="KW-1134">Transmembrane beta strand</keyword>
<evidence type="ECO:0000256" key="13">
    <source>
        <dbReference type="ARBA" id="ARBA00023136"/>
    </source>
</evidence>
<evidence type="ECO:0000313" key="17">
    <source>
        <dbReference type="Proteomes" id="UP001162802"/>
    </source>
</evidence>
<feature type="signal peptide" evidence="15">
    <location>
        <begin position="1"/>
        <end position="33"/>
    </location>
</feature>
<dbReference type="InterPro" id="IPR036541">
    <property type="entry name" value="PLipase_A1_sf"/>
</dbReference>
<keyword evidence="17" id="KW-1185">Reference proteome</keyword>
<comment type="similarity">
    <text evidence="3 15">Belongs to the phospholipase A1 family.</text>
</comment>
<dbReference type="EC" id="3.1.1.4" evidence="15"/>
<dbReference type="PANTHER" id="PTHR40457">
    <property type="entry name" value="PHOSPHOLIPASE A1"/>
    <property type="match status" value="1"/>
</dbReference>
<comment type="cofactor">
    <cofactor evidence="15">
        <name>Ca(2+)</name>
        <dbReference type="ChEBI" id="CHEBI:29108"/>
    </cofactor>
    <text evidence="15">Binds 1 Ca(2+) ion per monomer. In the dimeric form the Ca(2+) is bound by different amino acids with binding of each Ca(2+) shared with ligands coming from each monomer. The Ca(2+) ion may have a role in catalysis.</text>
</comment>
<evidence type="ECO:0000256" key="9">
    <source>
        <dbReference type="ARBA" id="ARBA00022801"/>
    </source>
</evidence>
<dbReference type="Proteomes" id="UP001162802">
    <property type="component" value="Unassembled WGS sequence"/>
</dbReference>
<name>A0ABT0AA70_9SPHN</name>
<comment type="subunit">
    <text evidence="4 15">Homodimer; dimerization is reversible, and the dimeric form is the active one.</text>
</comment>
<keyword evidence="12 15" id="KW-0443">Lipid metabolism</keyword>
<evidence type="ECO:0000256" key="10">
    <source>
        <dbReference type="ARBA" id="ARBA00022837"/>
    </source>
</evidence>
<keyword evidence="9 15" id="KW-0378">Hydrolase</keyword>
<keyword evidence="10 15" id="KW-0106">Calcium</keyword>
<keyword evidence="11 15" id="KW-0442">Lipid degradation</keyword>
<proteinExistence type="inferred from homology"/>
<evidence type="ECO:0000256" key="1">
    <source>
        <dbReference type="ARBA" id="ARBA00000111"/>
    </source>
</evidence>
<dbReference type="Pfam" id="PF02253">
    <property type="entry name" value="PLA1"/>
    <property type="match status" value="1"/>
</dbReference>
<evidence type="ECO:0000256" key="2">
    <source>
        <dbReference type="ARBA" id="ARBA00001604"/>
    </source>
</evidence>